<protein>
    <recommendedName>
        <fullName evidence="3">Enoyl reductase (ER) domain-containing protein</fullName>
    </recommendedName>
</protein>
<comment type="caution">
    <text evidence="4">The sequence shown here is derived from an EMBL/GenBank/DDBJ whole genome shotgun (WGS) entry which is preliminary data.</text>
</comment>
<dbReference type="InterPro" id="IPR013154">
    <property type="entry name" value="ADH-like_N"/>
</dbReference>
<dbReference type="Pfam" id="PF08240">
    <property type="entry name" value="ADH_N"/>
    <property type="match status" value="1"/>
</dbReference>
<reference evidence="4 5" key="1">
    <citation type="submission" date="2023-08" db="EMBL/GenBank/DDBJ databases">
        <title>Black Yeasts Isolated from many extreme environments.</title>
        <authorList>
            <person name="Coleine C."/>
            <person name="Stajich J.E."/>
            <person name="Selbmann L."/>
        </authorList>
    </citation>
    <scope>NUCLEOTIDE SEQUENCE [LARGE SCALE GENOMIC DNA]</scope>
    <source>
        <strain evidence="4 5">CCFEE 5885</strain>
    </source>
</reference>
<dbReference type="Proteomes" id="UP001345013">
    <property type="component" value="Unassembled WGS sequence"/>
</dbReference>
<dbReference type="PANTHER" id="PTHR45348">
    <property type="entry name" value="HYPOTHETICAL OXIDOREDUCTASE (EUROFUNG)"/>
    <property type="match status" value="1"/>
</dbReference>
<dbReference type="SMART" id="SM00829">
    <property type="entry name" value="PKS_ER"/>
    <property type="match status" value="1"/>
</dbReference>
<accession>A0ABR0JVM3</accession>
<dbReference type="Gene3D" id="3.40.50.720">
    <property type="entry name" value="NAD(P)-binding Rossmann-like Domain"/>
    <property type="match status" value="1"/>
</dbReference>
<evidence type="ECO:0000313" key="4">
    <source>
        <dbReference type="EMBL" id="KAK5074504.1"/>
    </source>
</evidence>
<evidence type="ECO:0000256" key="2">
    <source>
        <dbReference type="ARBA" id="ARBA00023002"/>
    </source>
</evidence>
<dbReference type="CDD" id="cd08249">
    <property type="entry name" value="enoyl_reductase_like"/>
    <property type="match status" value="1"/>
</dbReference>
<dbReference type="InterPro" id="IPR020843">
    <property type="entry name" value="ER"/>
</dbReference>
<sequence length="343" mass="36492">MPTNTAAWILSSREQVTVKDAPYTPAGPDEVVIENSAVAINPLDWKLQSFDPIPTFPVKYPMILGSDVAGTIIEVGNNVHARKVGERVIAHCVGFAVGRPEASGYQKFSITPEAYAVPIPDHVNFEAGAVLPLSCDSAMAGLFLEDHLGLKLPAADANRKDEALVVWGGSSSVGCSVIQMASAAGYDVFVMASKRNHELCSSLGSVRNFDYADSDVVDQVVEALQGKTVVGAYDCVGDHEKTLKPCTEILVNSAGKKLVVTLLEPPGDVSANGVRTIRTNIRGTLSNPEVLIAVHSWMAEALAQNRLQPKPDPTVIGHGLEYVQIGLDRLKEGVSAAKIVVTL</sequence>
<keyword evidence="2" id="KW-0560">Oxidoreductase</keyword>
<dbReference type="EMBL" id="JAVRRG010000283">
    <property type="protein sequence ID" value="KAK5074504.1"/>
    <property type="molecule type" value="Genomic_DNA"/>
</dbReference>
<evidence type="ECO:0000256" key="1">
    <source>
        <dbReference type="ARBA" id="ARBA00008072"/>
    </source>
</evidence>
<dbReference type="Gene3D" id="3.90.180.10">
    <property type="entry name" value="Medium-chain alcohol dehydrogenases, catalytic domain"/>
    <property type="match status" value="1"/>
</dbReference>
<organism evidence="4 5">
    <name type="scientific">Lithohypha guttulata</name>
    <dbReference type="NCBI Taxonomy" id="1690604"/>
    <lineage>
        <taxon>Eukaryota</taxon>
        <taxon>Fungi</taxon>
        <taxon>Dikarya</taxon>
        <taxon>Ascomycota</taxon>
        <taxon>Pezizomycotina</taxon>
        <taxon>Eurotiomycetes</taxon>
        <taxon>Chaetothyriomycetidae</taxon>
        <taxon>Chaetothyriales</taxon>
        <taxon>Trichomeriaceae</taxon>
        <taxon>Lithohypha</taxon>
    </lineage>
</organism>
<dbReference type="PANTHER" id="PTHR45348:SF2">
    <property type="entry name" value="ZINC-TYPE ALCOHOL DEHYDROGENASE-LIKE PROTEIN C2E1P3.01"/>
    <property type="match status" value="1"/>
</dbReference>
<comment type="similarity">
    <text evidence="1">Belongs to the zinc-containing alcohol dehydrogenase family.</text>
</comment>
<dbReference type="InterPro" id="IPR013149">
    <property type="entry name" value="ADH-like_C"/>
</dbReference>
<dbReference type="InterPro" id="IPR036291">
    <property type="entry name" value="NAD(P)-bd_dom_sf"/>
</dbReference>
<gene>
    <name evidence="4" type="ORF">LTR24_010168</name>
</gene>
<dbReference type="SUPFAM" id="SSF51735">
    <property type="entry name" value="NAD(P)-binding Rossmann-fold domains"/>
    <property type="match status" value="1"/>
</dbReference>
<proteinExistence type="inferred from homology"/>
<dbReference type="SUPFAM" id="SSF50129">
    <property type="entry name" value="GroES-like"/>
    <property type="match status" value="1"/>
</dbReference>
<evidence type="ECO:0000259" key="3">
    <source>
        <dbReference type="SMART" id="SM00829"/>
    </source>
</evidence>
<keyword evidence="5" id="KW-1185">Reference proteome</keyword>
<feature type="domain" description="Enoyl reductase (ER)" evidence="3">
    <location>
        <begin position="11"/>
        <end position="341"/>
    </location>
</feature>
<name>A0ABR0JVM3_9EURO</name>
<dbReference type="Pfam" id="PF00107">
    <property type="entry name" value="ADH_zinc_N"/>
    <property type="match status" value="1"/>
</dbReference>
<dbReference type="InterPro" id="IPR011032">
    <property type="entry name" value="GroES-like_sf"/>
</dbReference>
<evidence type="ECO:0000313" key="5">
    <source>
        <dbReference type="Proteomes" id="UP001345013"/>
    </source>
</evidence>
<dbReference type="InterPro" id="IPR047122">
    <property type="entry name" value="Trans-enoyl_RdTase-like"/>
</dbReference>